<dbReference type="CDD" id="cd01650">
    <property type="entry name" value="RT_nLTR_like"/>
    <property type="match status" value="1"/>
</dbReference>
<organism evidence="2 3">
    <name type="scientific">Aphis craccivora</name>
    <name type="common">Cowpea aphid</name>
    <dbReference type="NCBI Taxonomy" id="307492"/>
    <lineage>
        <taxon>Eukaryota</taxon>
        <taxon>Metazoa</taxon>
        <taxon>Ecdysozoa</taxon>
        <taxon>Arthropoda</taxon>
        <taxon>Hexapoda</taxon>
        <taxon>Insecta</taxon>
        <taxon>Pterygota</taxon>
        <taxon>Neoptera</taxon>
        <taxon>Paraneoptera</taxon>
        <taxon>Hemiptera</taxon>
        <taxon>Sternorrhyncha</taxon>
        <taxon>Aphidomorpha</taxon>
        <taxon>Aphidoidea</taxon>
        <taxon>Aphididae</taxon>
        <taxon>Aphidini</taxon>
        <taxon>Aphis</taxon>
        <taxon>Aphis</taxon>
    </lineage>
</organism>
<feature type="domain" description="Reverse transcriptase" evidence="1">
    <location>
        <begin position="10"/>
        <end position="262"/>
    </location>
</feature>
<evidence type="ECO:0000259" key="1">
    <source>
        <dbReference type="PROSITE" id="PS50878"/>
    </source>
</evidence>
<dbReference type="AlphaFoldDB" id="A0A6G0YDC0"/>
<dbReference type="PROSITE" id="PS50878">
    <property type="entry name" value="RT_POL"/>
    <property type="match status" value="1"/>
</dbReference>
<reference evidence="2 3" key="1">
    <citation type="submission" date="2019-08" db="EMBL/GenBank/DDBJ databases">
        <title>Whole genome of Aphis craccivora.</title>
        <authorList>
            <person name="Voronova N.V."/>
            <person name="Shulinski R.S."/>
            <person name="Bandarenka Y.V."/>
            <person name="Zhorov D.G."/>
            <person name="Warner D."/>
        </authorList>
    </citation>
    <scope>NUCLEOTIDE SEQUENCE [LARGE SCALE GENOMIC DNA]</scope>
    <source>
        <strain evidence="2">180601</strain>
        <tissue evidence="2">Whole Body</tissue>
    </source>
</reference>
<dbReference type="InterPro" id="IPR043128">
    <property type="entry name" value="Rev_trsase/Diguanyl_cyclase"/>
</dbReference>
<dbReference type="PANTHER" id="PTHR47027">
    <property type="entry name" value="REVERSE TRANSCRIPTASE DOMAIN-CONTAINING PROTEIN"/>
    <property type="match status" value="1"/>
</dbReference>
<sequence length="421" mass="48779">MRSYRLKIFYFNKQEVLPEGWSVAVVCPIHKKGDPQICNNYRGIALLNVVYKILSNCILDRIKPIAEEVLGDYQGGFRPNRSTTDQIFSLRQIIEKSWEFNKSICIQFVGFKKAYDSVHRHSLINILKEFKFPNKLIKLIEATLQNTEIKIKVASELSEPATVRTGLRQGDAQSPILFNLILEKVIRATNCNNGIVLGKSNINILAYADDIAILGDTEETVKQVCRKLIMMASKVSLEINDGKTEYMILSRQDREYQQGQSMNVEEYVFKRVTHFKYLEHLITQDNDLKMEVSARIQKGNKSDFGLGKVLSSRTLSTNLKIQMYMTLIRPIVLYAAETWPLKKIEETRIKWAGHACWRVESIVRTTIKENPVGKRPLGRPRLRWEDCVKRDVENIEPEIPWRVVAEDRDRWREICLAVWSQ</sequence>
<evidence type="ECO:0000313" key="2">
    <source>
        <dbReference type="EMBL" id="KAF0753777.1"/>
    </source>
</evidence>
<dbReference type="Pfam" id="PF00078">
    <property type="entry name" value="RVT_1"/>
    <property type="match status" value="1"/>
</dbReference>
<dbReference type="GO" id="GO:0071897">
    <property type="term" value="P:DNA biosynthetic process"/>
    <property type="evidence" value="ECO:0007669"/>
    <property type="project" value="UniProtKB-ARBA"/>
</dbReference>
<dbReference type="SUPFAM" id="SSF56672">
    <property type="entry name" value="DNA/RNA polymerases"/>
    <property type="match status" value="1"/>
</dbReference>
<dbReference type="OrthoDB" id="6625457at2759"/>
<dbReference type="InterPro" id="IPR000477">
    <property type="entry name" value="RT_dom"/>
</dbReference>
<dbReference type="PANTHER" id="PTHR47027:SF20">
    <property type="entry name" value="REVERSE TRANSCRIPTASE-LIKE PROTEIN WITH RNA-DIRECTED DNA POLYMERASE DOMAIN"/>
    <property type="match status" value="1"/>
</dbReference>
<gene>
    <name evidence="2" type="ORF">FWK35_00027332</name>
</gene>
<proteinExistence type="predicted"/>
<dbReference type="Gene3D" id="3.30.70.270">
    <property type="match status" value="1"/>
</dbReference>
<accession>A0A6G0YDC0</accession>
<evidence type="ECO:0000313" key="3">
    <source>
        <dbReference type="Proteomes" id="UP000478052"/>
    </source>
</evidence>
<keyword evidence="3" id="KW-1185">Reference proteome</keyword>
<dbReference type="Proteomes" id="UP000478052">
    <property type="component" value="Unassembled WGS sequence"/>
</dbReference>
<protein>
    <submittedName>
        <fullName evidence="2">Ribosome biogenesis protein TSR3 isoform X1</fullName>
    </submittedName>
</protein>
<dbReference type="EMBL" id="VUJU01004624">
    <property type="protein sequence ID" value="KAF0753777.1"/>
    <property type="molecule type" value="Genomic_DNA"/>
</dbReference>
<dbReference type="InterPro" id="IPR043502">
    <property type="entry name" value="DNA/RNA_pol_sf"/>
</dbReference>
<comment type="caution">
    <text evidence="2">The sequence shown here is derived from an EMBL/GenBank/DDBJ whole genome shotgun (WGS) entry which is preliminary data.</text>
</comment>
<name>A0A6G0YDC0_APHCR</name>